<proteinExistence type="predicted"/>
<feature type="compositionally biased region" description="Acidic residues" evidence="1">
    <location>
        <begin position="215"/>
        <end position="225"/>
    </location>
</feature>
<sequence>MNRSGGPPRGSFHRRRFLQKEASFMHRQHIARTFSKLEESFTALSISAMSTEPTGETQNAFIELQDAVAHAFHRLQRFSANQTTKVSVKSAIDGLNGPVTLFLGRLKIDAAALAKLDFQSTTHKAKRGYENFKRNVDPTYVFPSEYHELRTFIAQQDKVQSSKPVANAPSPSATASSQESTTTVATATSNSTPNKSSVPAKKRRRTKQPISPETVDSELDDDDPVEIVNLAAGDAPLRQVSPQPAAPMQVDDEGSGPTVTVTPPSNNQFASAVATAIDLAHRSQTVRIPYALVAGMDIHSRAYHRAVQLITSSATAHSTKDLVREADALFGTMNGFYQQGIELQDSFLKSCSREVLQVGLIKSTSNVLSAIQDLESATRGYKVAVEEHSRISHILEIASTTH</sequence>
<name>A0AAD5YPR0_9AGAR</name>
<reference evidence="2" key="1">
    <citation type="submission" date="2022-07" db="EMBL/GenBank/DDBJ databases">
        <title>Genome Sequence of Leucocoprinus birnbaumii.</title>
        <authorList>
            <person name="Buettner E."/>
        </authorList>
    </citation>
    <scope>NUCLEOTIDE SEQUENCE</scope>
    <source>
        <strain evidence="2">VT141</strain>
    </source>
</reference>
<evidence type="ECO:0000313" key="3">
    <source>
        <dbReference type="Proteomes" id="UP001213000"/>
    </source>
</evidence>
<evidence type="ECO:0000256" key="1">
    <source>
        <dbReference type="SAM" id="MobiDB-lite"/>
    </source>
</evidence>
<protein>
    <submittedName>
        <fullName evidence="2">Uncharacterized protein</fullName>
    </submittedName>
</protein>
<evidence type="ECO:0000313" key="2">
    <source>
        <dbReference type="EMBL" id="KAJ3560863.1"/>
    </source>
</evidence>
<comment type="caution">
    <text evidence="2">The sequence shown here is derived from an EMBL/GenBank/DDBJ whole genome shotgun (WGS) entry which is preliminary data.</text>
</comment>
<keyword evidence="3" id="KW-1185">Reference proteome</keyword>
<dbReference type="EMBL" id="JANIEX010001095">
    <property type="protein sequence ID" value="KAJ3560863.1"/>
    <property type="molecule type" value="Genomic_DNA"/>
</dbReference>
<organism evidence="2 3">
    <name type="scientific">Leucocoprinus birnbaumii</name>
    <dbReference type="NCBI Taxonomy" id="56174"/>
    <lineage>
        <taxon>Eukaryota</taxon>
        <taxon>Fungi</taxon>
        <taxon>Dikarya</taxon>
        <taxon>Basidiomycota</taxon>
        <taxon>Agaricomycotina</taxon>
        <taxon>Agaricomycetes</taxon>
        <taxon>Agaricomycetidae</taxon>
        <taxon>Agaricales</taxon>
        <taxon>Agaricineae</taxon>
        <taxon>Agaricaceae</taxon>
        <taxon>Leucocoprinus</taxon>
    </lineage>
</organism>
<gene>
    <name evidence="2" type="ORF">NP233_g10557</name>
</gene>
<dbReference type="AlphaFoldDB" id="A0AAD5YPR0"/>
<accession>A0AAD5YPR0</accession>
<feature type="region of interest" description="Disordered" evidence="1">
    <location>
        <begin position="160"/>
        <end position="259"/>
    </location>
</feature>
<dbReference type="Proteomes" id="UP001213000">
    <property type="component" value="Unassembled WGS sequence"/>
</dbReference>
<feature type="compositionally biased region" description="Low complexity" evidence="1">
    <location>
        <begin position="166"/>
        <end position="194"/>
    </location>
</feature>